<sequence length="44" mass="5134">MLFINMLSKGYVSPVFEVKKQGLNFIFERSISPSGELFLVYKLY</sequence>
<dbReference type="Proteomes" id="UP000016856">
    <property type="component" value="Unassembled WGS sequence"/>
</dbReference>
<protein>
    <submittedName>
        <fullName evidence="1">Uncharacterized protein</fullName>
    </submittedName>
</protein>
<accession>U5CW19</accession>
<name>U5CW19_CALSX</name>
<organism evidence="1 2">
    <name type="scientific">Caldanaerobacter subterraneus subsp. yonseiensis KB-1</name>
    <dbReference type="NCBI Taxonomy" id="1388761"/>
    <lineage>
        <taxon>Bacteria</taxon>
        <taxon>Bacillati</taxon>
        <taxon>Bacillota</taxon>
        <taxon>Clostridia</taxon>
        <taxon>Thermoanaerobacterales</taxon>
        <taxon>Thermoanaerobacteraceae</taxon>
        <taxon>Caldanaerobacter</taxon>
    </lineage>
</organism>
<dbReference type="AlphaFoldDB" id="U5CW19"/>
<gene>
    <name evidence="1" type="ORF">O163_06180</name>
</gene>
<proteinExistence type="predicted"/>
<reference evidence="1 2" key="1">
    <citation type="journal article" date="2013" name="Genome Announc.">
        <title>Draft Genome Sequence of an Anaerobic and Extremophilic Bacterium, Caldanaerobacter yonseiensis, Isolated from a Geothermal Hot Stream.</title>
        <authorList>
            <person name="Lee S.J."/>
            <person name="Lee Y.J."/>
            <person name="Park G.S."/>
            <person name="Kim B.C."/>
            <person name="Lee S.J."/>
            <person name="Shin J.H."/>
            <person name="Lee D.W."/>
        </authorList>
    </citation>
    <scope>NUCLEOTIDE SEQUENCE [LARGE SCALE GENOMIC DNA]</scope>
    <source>
        <strain evidence="1 2">KB-1</strain>
    </source>
</reference>
<dbReference type="EMBL" id="AXDC01000013">
    <property type="protein sequence ID" value="ERM92257.1"/>
    <property type="molecule type" value="Genomic_DNA"/>
</dbReference>
<dbReference type="PATRIC" id="fig|1388761.3.peg.1242"/>
<comment type="caution">
    <text evidence="1">The sequence shown here is derived from an EMBL/GenBank/DDBJ whole genome shotgun (WGS) entry which is preliminary data.</text>
</comment>
<evidence type="ECO:0000313" key="1">
    <source>
        <dbReference type="EMBL" id="ERM92257.1"/>
    </source>
</evidence>
<evidence type="ECO:0000313" key="2">
    <source>
        <dbReference type="Proteomes" id="UP000016856"/>
    </source>
</evidence>